<name>A0A367YWA4_9ACTN</name>
<dbReference type="EMBL" id="QOUI01000004">
    <property type="protein sequence ID" value="RCK70017.1"/>
    <property type="molecule type" value="Genomic_DNA"/>
</dbReference>
<dbReference type="InterPro" id="IPR000683">
    <property type="entry name" value="Gfo/Idh/MocA-like_OxRdtase_N"/>
</dbReference>
<evidence type="ECO:0000313" key="4">
    <source>
        <dbReference type="Proteomes" id="UP000252770"/>
    </source>
</evidence>
<reference evidence="3 4" key="1">
    <citation type="submission" date="2018-07" db="EMBL/GenBank/DDBJ databases">
        <title>Desertimonas flava gen. nov. sp. nov.</title>
        <authorList>
            <person name="Liu S."/>
        </authorList>
    </citation>
    <scope>NUCLEOTIDE SEQUENCE [LARGE SCALE GENOMIC DNA]</scope>
    <source>
        <strain evidence="3 4">16Sb5-5</strain>
    </source>
</reference>
<comment type="caution">
    <text evidence="3">The sequence shown here is derived from an EMBL/GenBank/DDBJ whole genome shotgun (WGS) entry which is preliminary data.</text>
</comment>
<evidence type="ECO:0000256" key="1">
    <source>
        <dbReference type="ARBA" id="ARBA00023002"/>
    </source>
</evidence>
<dbReference type="InterPro" id="IPR050463">
    <property type="entry name" value="Gfo/Idh/MocA_oxidrdct_glycsds"/>
</dbReference>
<dbReference type="SUPFAM" id="SSF51735">
    <property type="entry name" value="NAD(P)-binding Rossmann-fold domains"/>
    <property type="match status" value="1"/>
</dbReference>
<keyword evidence="1" id="KW-0560">Oxidoreductase</keyword>
<keyword evidence="4" id="KW-1185">Reference proteome</keyword>
<organism evidence="3 4">
    <name type="scientific">Desertihabitans brevis</name>
    <dbReference type="NCBI Taxonomy" id="2268447"/>
    <lineage>
        <taxon>Bacteria</taxon>
        <taxon>Bacillati</taxon>
        <taxon>Actinomycetota</taxon>
        <taxon>Actinomycetes</taxon>
        <taxon>Propionibacteriales</taxon>
        <taxon>Propionibacteriaceae</taxon>
        <taxon>Desertihabitans</taxon>
    </lineage>
</organism>
<gene>
    <name evidence="3" type="ORF">DT076_08425</name>
</gene>
<evidence type="ECO:0000313" key="3">
    <source>
        <dbReference type="EMBL" id="RCK70017.1"/>
    </source>
</evidence>
<dbReference type="PANTHER" id="PTHR43818:SF11">
    <property type="entry name" value="BCDNA.GH03377"/>
    <property type="match status" value="1"/>
</dbReference>
<accession>A0A367YWA4</accession>
<dbReference type="SUPFAM" id="SSF55347">
    <property type="entry name" value="Glyceraldehyde-3-phosphate dehydrogenase-like, C-terminal domain"/>
    <property type="match status" value="1"/>
</dbReference>
<dbReference type="Proteomes" id="UP000252770">
    <property type="component" value="Unassembled WGS sequence"/>
</dbReference>
<dbReference type="InterPro" id="IPR036291">
    <property type="entry name" value="NAD(P)-bd_dom_sf"/>
</dbReference>
<dbReference type="Gene3D" id="3.40.50.720">
    <property type="entry name" value="NAD(P)-binding Rossmann-like Domain"/>
    <property type="match status" value="1"/>
</dbReference>
<feature type="domain" description="Gfo/Idh/MocA-like oxidoreductase N-terminal" evidence="2">
    <location>
        <begin position="1"/>
        <end position="118"/>
    </location>
</feature>
<dbReference type="RefSeq" id="WP_114126203.1">
    <property type="nucleotide sequence ID" value="NZ_QOUI01000004.1"/>
</dbReference>
<dbReference type="PANTHER" id="PTHR43818">
    <property type="entry name" value="BCDNA.GH03377"/>
    <property type="match status" value="1"/>
</dbReference>
<protein>
    <submittedName>
        <fullName evidence="3">Gfo/Idh/MocA family oxidoreductase</fullName>
    </submittedName>
</protein>
<evidence type="ECO:0000259" key="2">
    <source>
        <dbReference type="Pfam" id="PF01408"/>
    </source>
</evidence>
<dbReference type="GO" id="GO:0016491">
    <property type="term" value="F:oxidoreductase activity"/>
    <property type="evidence" value="ECO:0007669"/>
    <property type="project" value="UniProtKB-KW"/>
</dbReference>
<dbReference type="Pfam" id="PF01408">
    <property type="entry name" value="GFO_IDH_MocA"/>
    <property type="match status" value="1"/>
</dbReference>
<dbReference type="GO" id="GO:0000166">
    <property type="term" value="F:nucleotide binding"/>
    <property type="evidence" value="ECO:0007669"/>
    <property type="project" value="InterPro"/>
</dbReference>
<dbReference type="Gene3D" id="3.30.360.10">
    <property type="entry name" value="Dihydrodipicolinate Reductase, domain 2"/>
    <property type="match status" value="1"/>
</dbReference>
<dbReference type="AlphaFoldDB" id="A0A367YWA4"/>
<proteinExistence type="predicted"/>
<sequence>MKIGVIGTGQFARSFISLWQLHPDVEAVYVTDLILERAAEHVERYQIAGSFDSAEEMLASDVDAIVVMTQRWTHGQWVLKALEAGKHVYSAVPMASIGSEIEAIVKKVEETGLIYMMGETSYYNPAVVWAREKVAAGELGRVFYSEGDYVHDMDNGFYNAYRYSGGENWKSEASYPPMLYPTHAIGGVLGALPTHATSVSCIGIPDDRGDGVFDPEVSKWGNTFSNMSALFELADGGVMRTNEFRRVGYWKGHESRFRFYGTESVMEQTGDGATWSVKTEGEDYAKGATLDISDLFYTHTTQVPEGFGDVDPALMQSFASGLAKVHDRSRLPKEFEGAHNGHEGSHHFLADDFVRAVTTNTQPPVNAWVAARFTMPGVVAYESAKQGGVRLPIPDLGDGPAPAW</sequence>